<evidence type="ECO:0000313" key="3">
    <source>
        <dbReference type="EMBL" id="BBX50286.1"/>
    </source>
</evidence>
<feature type="domain" description="PE-PPE" evidence="2">
    <location>
        <begin position="69"/>
        <end position="280"/>
    </location>
</feature>
<evidence type="ECO:0000256" key="1">
    <source>
        <dbReference type="SAM" id="MobiDB-lite"/>
    </source>
</evidence>
<dbReference type="Gene3D" id="3.40.50.1820">
    <property type="entry name" value="alpha/beta hydrolase"/>
    <property type="match status" value="1"/>
</dbReference>
<reference evidence="3 4" key="1">
    <citation type="journal article" date="2019" name="Emerg. Microbes Infect.">
        <title>Comprehensive subspecies identification of 175 nontuberculous mycobacteria species based on 7547 genomic profiles.</title>
        <authorList>
            <person name="Matsumoto Y."/>
            <person name="Kinjo T."/>
            <person name="Motooka D."/>
            <person name="Nabeya D."/>
            <person name="Jung N."/>
            <person name="Uechi K."/>
            <person name="Horii T."/>
            <person name="Iida T."/>
            <person name="Fujita J."/>
            <person name="Nakamura S."/>
        </authorList>
    </citation>
    <scope>NUCLEOTIDE SEQUENCE [LARGE SCALE GENOMIC DNA]</scope>
    <source>
        <strain evidence="3 4">JCM 12603</strain>
    </source>
</reference>
<dbReference type="Proteomes" id="UP000466785">
    <property type="component" value="Chromosome"/>
</dbReference>
<evidence type="ECO:0000259" key="2">
    <source>
        <dbReference type="Pfam" id="PF08237"/>
    </source>
</evidence>
<dbReference type="KEGG" id="mpof:MPOR_13120"/>
<dbReference type="InterPro" id="IPR029058">
    <property type="entry name" value="AB_hydrolase_fold"/>
</dbReference>
<evidence type="ECO:0000313" key="4">
    <source>
        <dbReference type="Proteomes" id="UP000466785"/>
    </source>
</evidence>
<name>A0A6N4V461_9MYCO</name>
<sequence>MTRSADGDREKPKTPKPAETREPAERQRQAALRYLRGTKIGDDPSDEVFERFIGAVIDGIGAPAPSRYEKVSYNAGFWPLSHGGMADLTYDASLAQGVQLLTERAAEPGEVIFGYSQGAVAASFYKSAHTGNRYVLVENPSRPNGGIMARFPGVSIPVAGVTFSGATPHNGDHTVDVARQYDGWADFPADLWNPLAVANALMGILVVHGGTQTEVTADEIRAAESAGRRYYQYDADSNTVYYLLRTPSLPLLMPFERVLPRRVVDAVAGPLRWFIETAYDRSDYSRPTRSTFLRPLGLLRRMLGADSAG</sequence>
<proteinExistence type="predicted"/>
<dbReference type="AlphaFoldDB" id="A0A6N4V461"/>
<protein>
    <recommendedName>
        <fullName evidence="2">PE-PPE domain-containing protein</fullName>
    </recommendedName>
</protein>
<dbReference type="SUPFAM" id="SSF53474">
    <property type="entry name" value="alpha/beta-Hydrolases"/>
    <property type="match status" value="1"/>
</dbReference>
<organism evidence="3 4">
    <name type="scientific">Mycolicibacterium poriferae</name>
    <dbReference type="NCBI Taxonomy" id="39694"/>
    <lineage>
        <taxon>Bacteria</taxon>
        <taxon>Bacillati</taxon>
        <taxon>Actinomycetota</taxon>
        <taxon>Actinomycetes</taxon>
        <taxon>Mycobacteriales</taxon>
        <taxon>Mycobacteriaceae</taxon>
        <taxon>Mycolicibacterium</taxon>
    </lineage>
</organism>
<feature type="region of interest" description="Disordered" evidence="1">
    <location>
        <begin position="1"/>
        <end position="27"/>
    </location>
</feature>
<dbReference type="RefSeq" id="WP_235682466.1">
    <property type="nucleotide sequence ID" value="NZ_AP022570.1"/>
</dbReference>
<dbReference type="EMBL" id="AP022570">
    <property type="protein sequence ID" value="BBX50286.1"/>
    <property type="molecule type" value="Genomic_DNA"/>
</dbReference>
<gene>
    <name evidence="3" type="ORF">MPOR_13120</name>
</gene>
<accession>A0A6N4V461</accession>
<dbReference type="Pfam" id="PF08237">
    <property type="entry name" value="PE-PPE"/>
    <property type="match status" value="1"/>
</dbReference>
<dbReference type="InterPro" id="IPR013228">
    <property type="entry name" value="PE-PPE_C"/>
</dbReference>
<keyword evidence="4" id="KW-1185">Reference proteome</keyword>